<name>A0A2C9CUF1_9RHOB</name>
<gene>
    <name evidence="9" type="ORF">SAMN06273572_105269</name>
</gene>
<dbReference type="PANTHER" id="PTHR40074">
    <property type="entry name" value="O-ACETYLTRANSFERASE WECH"/>
    <property type="match status" value="1"/>
</dbReference>
<feature type="transmembrane region" description="Helical" evidence="7">
    <location>
        <begin position="142"/>
        <end position="159"/>
    </location>
</feature>
<feature type="transmembrane region" description="Helical" evidence="7">
    <location>
        <begin position="305"/>
        <end position="325"/>
    </location>
</feature>
<feature type="transmembrane region" description="Helical" evidence="7">
    <location>
        <begin position="49"/>
        <end position="73"/>
    </location>
</feature>
<feature type="transmembrane region" description="Helical" evidence="7">
    <location>
        <begin position="271"/>
        <end position="293"/>
    </location>
</feature>
<evidence type="ECO:0000313" key="9">
    <source>
        <dbReference type="EMBL" id="SOH94843.1"/>
    </source>
</evidence>
<dbReference type="PANTHER" id="PTHR40074:SF2">
    <property type="entry name" value="O-ACETYLTRANSFERASE WECH"/>
    <property type="match status" value="1"/>
</dbReference>
<sequence>MSAQGKPRLVWFDANRVFAAFGVVLIHSSTDFAGQPFPEAGVEGRLLPVFFRSIGEFSGSEMFFLFSLFLMALRVDRKMPSYSTAIGQQAKRLLVPFAFWVVFYAFFRLIKAEVFDYTPFIWDQITQLKSWAGYFILGKSQYHMHFLPTLFALFLFYPIMRLATRYPILGLTVFFTLGVMNNTQAFLWSLDVDPVLREYAIRAIKIFGYVGYGLAAFALYGLWNDGIPRGESRLVRRGGLYFAGMAYIATLPFFGYAVETGSWGVRSGWDFYGHFLMPLFIFAVFMGGQYMPWSRKWSEYAKYTFGIYLMHPLFIDLFDIVLYTSNLYQALSPWMIVLLRFLIVFYLSYMAARLLGRVKLLAWTIGLGATPWDLYLSKKKAGV</sequence>
<feature type="transmembrane region" description="Helical" evidence="7">
    <location>
        <begin position="331"/>
        <end position="352"/>
    </location>
</feature>
<dbReference type="OrthoDB" id="1072135at2"/>
<evidence type="ECO:0000259" key="8">
    <source>
        <dbReference type="Pfam" id="PF01757"/>
    </source>
</evidence>
<dbReference type="RefSeq" id="WP_097930783.1">
    <property type="nucleotide sequence ID" value="NZ_OCTN01000005.1"/>
</dbReference>
<feature type="transmembrane region" description="Helical" evidence="7">
    <location>
        <begin position="199"/>
        <end position="220"/>
    </location>
</feature>
<keyword evidence="10" id="KW-1185">Reference proteome</keyword>
<dbReference type="GO" id="GO:0009246">
    <property type="term" value="P:enterobacterial common antigen biosynthetic process"/>
    <property type="evidence" value="ECO:0007669"/>
    <property type="project" value="TreeGrafter"/>
</dbReference>
<keyword evidence="3" id="KW-1003">Cell membrane</keyword>
<feature type="transmembrane region" description="Helical" evidence="7">
    <location>
        <begin position="93"/>
        <end position="110"/>
    </location>
</feature>
<evidence type="ECO:0000256" key="2">
    <source>
        <dbReference type="ARBA" id="ARBA00007400"/>
    </source>
</evidence>
<evidence type="ECO:0000256" key="7">
    <source>
        <dbReference type="SAM" id="Phobius"/>
    </source>
</evidence>
<dbReference type="GO" id="GO:0016413">
    <property type="term" value="F:O-acetyltransferase activity"/>
    <property type="evidence" value="ECO:0007669"/>
    <property type="project" value="TreeGrafter"/>
</dbReference>
<keyword evidence="9" id="KW-0012">Acyltransferase</keyword>
<evidence type="ECO:0000256" key="3">
    <source>
        <dbReference type="ARBA" id="ARBA00022475"/>
    </source>
</evidence>
<feature type="transmembrane region" description="Helical" evidence="7">
    <location>
        <begin position="166"/>
        <end position="187"/>
    </location>
</feature>
<dbReference type="GO" id="GO:0005886">
    <property type="term" value="C:plasma membrane"/>
    <property type="evidence" value="ECO:0007669"/>
    <property type="project" value="UniProtKB-SubCell"/>
</dbReference>
<proteinExistence type="inferred from homology"/>
<dbReference type="AlphaFoldDB" id="A0A2C9CUF1"/>
<keyword evidence="4 7" id="KW-0812">Transmembrane</keyword>
<comment type="subcellular location">
    <subcellularLocation>
        <location evidence="1">Cell membrane</location>
        <topology evidence="1">Multi-pass membrane protein</topology>
    </subcellularLocation>
</comment>
<protein>
    <submittedName>
        <fullName evidence="9">Surface polysaccharide O-acyltransferase, integral membrane enzyme</fullName>
    </submittedName>
</protein>
<keyword evidence="6 7" id="KW-0472">Membrane</keyword>
<reference evidence="10" key="1">
    <citation type="submission" date="2017-09" db="EMBL/GenBank/DDBJ databases">
        <authorList>
            <person name="Varghese N."/>
            <person name="Submissions S."/>
        </authorList>
    </citation>
    <scope>NUCLEOTIDE SEQUENCE [LARGE SCALE GENOMIC DNA]</scope>
    <source>
        <strain evidence="10">C7</strain>
    </source>
</reference>
<evidence type="ECO:0000256" key="1">
    <source>
        <dbReference type="ARBA" id="ARBA00004651"/>
    </source>
</evidence>
<accession>A0A2C9CUF1</accession>
<dbReference type="EMBL" id="OCTN01000005">
    <property type="protein sequence ID" value="SOH94843.1"/>
    <property type="molecule type" value="Genomic_DNA"/>
</dbReference>
<feature type="domain" description="Acyltransferase 3" evidence="8">
    <location>
        <begin position="10"/>
        <end position="352"/>
    </location>
</feature>
<keyword evidence="5 7" id="KW-1133">Transmembrane helix</keyword>
<dbReference type="InterPro" id="IPR002656">
    <property type="entry name" value="Acyl_transf_3_dom"/>
</dbReference>
<organism evidence="9 10">
    <name type="scientific">Pontivivens marinum</name>
    <dbReference type="NCBI Taxonomy" id="1690039"/>
    <lineage>
        <taxon>Bacteria</taxon>
        <taxon>Pseudomonadati</taxon>
        <taxon>Pseudomonadota</taxon>
        <taxon>Alphaproteobacteria</taxon>
        <taxon>Rhodobacterales</taxon>
        <taxon>Paracoccaceae</taxon>
        <taxon>Pontivivens</taxon>
    </lineage>
</organism>
<feature type="transmembrane region" description="Helical" evidence="7">
    <location>
        <begin position="240"/>
        <end position="259"/>
    </location>
</feature>
<evidence type="ECO:0000256" key="4">
    <source>
        <dbReference type="ARBA" id="ARBA00022692"/>
    </source>
</evidence>
<evidence type="ECO:0000256" key="6">
    <source>
        <dbReference type="ARBA" id="ARBA00023136"/>
    </source>
</evidence>
<comment type="similarity">
    <text evidence="2">Belongs to the acyltransferase 3 family.</text>
</comment>
<dbReference type="Pfam" id="PF01757">
    <property type="entry name" value="Acyl_transf_3"/>
    <property type="match status" value="1"/>
</dbReference>
<keyword evidence="9" id="KW-0808">Transferase</keyword>
<evidence type="ECO:0000313" key="10">
    <source>
        <dbReference type="Proteomes" id="UP000220034"/>
    </source>
</evidence>
<evidence type="ECO:0000256" key="5">
    <source>
        <dbReference type="ARBA" id="ARBA00022989"/>
    </source>
</evidence>
<dbReference type="Proteomes" id="UP000220034">
    <property type="component" value="Unassembled WGS sequence"/>
</dbReference>